<dbReference type="RefSeq" id="WP_088578283.1">
    <property type="nucleotide sequence ID" value="NZ_CP009885.1"/>
</dbReference>
<dbReference type="Pfam" id="PF00561">
    <property type="entry name" value="Abhydrolase_1"/>
    <property type="match status" value="1"/>
</dbReference>
<dbReference type="EMBL" id="CP009885">
    <property type="protein sequence ID" value="ALR07073.1"/>
    <property type="molecule type" value="Genomic_DNA"/>
</dbReference>
<dbReference type="Gene3D" id="3.40.50.1820">
    <property type="entry name" value="alpha/beta hydrolase"/>
    <property type="match status" value="1"/>
</dbReference>
<reference evidence="4" key="1">
    <citation type="submission" date="2014-11" db="EMBL/GenBank/DDBJ databases">
        <title>Xylella fastidiosa Hib4 Genome Sequencing.</title>
        <authorList>
            <person name="Pierry P.M."/>
            <person name="da Silva A.M."/>
        </authorList>
    </citation>
    <scope>NUCLEOTIDE SEQUENCE [LARGE SCALE GENOMIC DNA]</scope>
    <source>
        <strain evidence="4">Hib4</strain>
    </source>
</reference>
<organism evidence="3 4">
    <name type="scientific">Xylella fastidiosa</name>
    <dbReference type="NCBI Taxonomy" id="2371"/>
    <lineage>
        <taxon>Bacteria</taxon>
        <taxon>Pseudomonadati</taxon>
        <taxon>Pseudomonadota</taxon>
        <taxon>Gammaproteobacteria</taxon>
        <taxon>Lysobacterales</taxon>
        <taxon>Lysobacteraceae</taxon>
        <taxon>Xylella</taxon>
    </lineage>
</organism>
<dbReference type="AlphaFoldDB" id="A0ABC8AF29"/>
<keyword evidence="1" id="KW-1133">Transmembrane helix</keyword>
<evidence type="ECO:0000313" key="3">
    <source>
        <dbReference type="EMBL" id="ALR07073.1"/>
    </source>
</evidence>
<feature type="transmembrane region" description="Helical" evidence="1">
    <location>
        <begin position="32"/>
        <end position="56"/>
    </location>
</feature>
<evidence type="ECO:0000259" key="2">
    <source>
        <dbReference type="Pfam" id="PF00561"/>
    </source>
</evidence>
<keyword evidence="1" id="KW-0472">Membrane</keyword>
<evidence type="ECO:0000256" key="1">
    <source>
        <dbReference type="SAM" id="Phobius"/>
    </source>
</evidence>
<dbReference type="InterPro" id="IPR000073">
    <property type="entry name" value="AB_hydrolase_1"/>
</dbReference>
<dbReference type="InterPro" id="IPR029058">
    <property type="entry name" value="AB_hydrolase_fold"/>
</dbReference>
<sequence length="377" mass="40992">MRIISLEFSDLNFSGWVELINFISYKLMKKMLACVMSTVFFVNMIALVMLTGMGVASAASKDSYAATKYPIIFEPGFGGVDRLFVLIDYFYRIPEDLRAHGANVYLSTSSAFQRPDGPNGRGEQLLAYVKVVLAITGAEKVNLIGYSQGGLTVRYVAAVAPSLVASVTTMGTPHHGSELADYLDETFNQGLTGLLSPVWAGLNNAFASMTTGNPNQDMLAAFKSLMTSQVVLFNKNYPSAGLGKRGSCQSGAEFETVGGERQYLYSWGGAAIKEKKSLFGTKVIDTSVFPFIDAANFIDPTTKILYHLGSVMINHDSGTNDGMVSTCSSMFGKVISSNFNWNHFDEINQVLAIRGAYAEDPLAVIRTHVNRLKMQGL</sequence>
<protein>
    <submittedName>
        <fullName evidence="3">Triacylglycerol lipase</fullName>
    </submittedName>
</protein>
<dbReference type="KEGG" id="xfh:XFHB_09720"/>
<keyword evidence="1" id="KW-0812">Transmembrane</keyword>
<name>A0ABC8AF29_XYLFS</name>
<dbReference type="SUPFAM" id="SSF53474">
    <property type="entry name" value="alpha/beta-Hydrolases"/>
    <property type="match status" value="1"/>
</dbReference>
<proteinExistence type="predicted"/>
<accession>A0ABC8AF29</accession>
<dbReference type="Proteomes" id="UP000196980">
    <property type="component" value="Chromosome"/>
</dbReference>
<feature type="domain" description="AB hydrolase-1" evidence="2">
    <location>
        <begin position="69"/>
        <end position="270"/>
    </location>
</feature>
<gene>
    <name evidence="3" type="ORF">XFHB_09720</name>
</gene>
<evidence type="ECO:0000313" key="4">
    <source>
        <dbReference type="Proteomes" id="UP000196980"/>
    </source>
</evidence>